<evidence type="ECO:0000313" key="1">
    <source>
        <dbReference type="EMBL" id="SHJ96824.1"/>
    </source>
</evidence>
<dbReference type="EMBL" id="FRAA01000002">
    <property type="protein sequence ID" value="SHJ96824.1"/>
    <property type="molecule type" value="Genomic_DNA"/>
</dbReference>
<name>A0A1M6NMH2_REIAG</name>
<organism evidence="1 2">
    <name type="scientific">Reichenbachiella agariperforans</name>
    <dbReference type="NCBI Taxonomy" id="156994"/>
    <lineage>
        <taxon>Bacteria</taxon>
        <taxon>Pseudomonadati</taxon>
        <taxon>Bacteroidota</taxon>
        <taxon>Cytophagia</taxon>
        <taxon>Cytophagales</taxon>
        <taxon>Reichenbachiellaceae</taxon>
        <taxon>Reichenbachiella</taxon>
    </lineage>
</organism>
<dbReference type="Proteomes" id="UP000184474">
    <property type="component" value="Unassembled WGS sequence"/>
</dbReference>
<proteinExistence type="predicted"/>
<gene>
    <name evidence="1" type="ORF">SAMN04488028_102316</name>
</gene>
<dbReference type="PROSITE" id="PS51257">
    <property type="entry name" value="PROKAR_LIPOPROTEIN"/>
    <property type="match status" value="1"/>
</dbReference>
<reference evidence="2" key="1">
    <citation type="submission" date="2016-11" db="EMBL/GenBank/DDBJ databases">
        <authorList>
            <person name="Varghese N."/>
            <person name="Submissions S."/>
        </authorList>
    </citation>
    <scope>NUCLEOTIDE SEQUENCE [LARGE SCALE GENOMIC DNA]</scope>
    <source>
        <strain evidence="2">DSM 26134</strain>
    </source>
</reference>
<protein>
    <submittedName>
        <fullName evidence="1">Uncharacterized protein</fullName>
    </submittedName>
</protein>
<accession>A0A1M6NMH2</accession>
<sequence length="194" mass="21721">MIAIKLIPMNLRLIFISLSCILSLGSCISEDEIILKSDPLLAQIDSILSAQKTGLLKKPITKTATINQKTEKETLTIDSAFIQSEFKTVLSKKYEQVFTNGGYIKNTSKNKASYTRKKSENAGPISLEIIMNQSIIQQISLVEKRDNFLYETETLISLHLDSSNQLIESYEIAGHQKIITLDESSYEITGKITN</sequence>
<evidence type="ECO:0000313" key="2">
    <source>
        <dbReference type="Proteomes" id="UP000184474"/>
    </source>
</evidence>
<dbReference type="STRING" id="156994.SAMN04488028_102316"/>
<dbReference type="AlphaFoldDB" id="A0A1M6NMH2"/>
<keyword evidence="2" id="KW-1185">Reference proteome</keyword>